<dbReference type="InterPro" id="IPR003594">
    <property type="entry name" value="HATPase_dom"/>
</dbReference>
<dbReference type="CDD" id="cd06225">
    <property type="entry name" value="HAMP"/>
    <property type="match status" value="1"/>
</dbReference>
<evidence type="ECO:0000313" key="10">
    <source>
        <dbReference type="Proteomes" id="UP000600247"/>
    </source>
</evidence>
<dbReference type="EMBL" id="BMHY01000011">
    <property type="protein sequence ID" value="GGG83267.1"/>
    <property type="molecule type" value="Genomic_DNA"/>
</dbReference>
<keyword evidence="10" id="KW-1185">Reference proteome</keyword>
<dbReference type="GO" id="GO:0005886">
    <property type="term" value="C:plasma membrane"/>
    <property type="evidence" value="ECO:0007669"/>
    <property type="project" value="UniProtKB-SubCell"/>
</dbReference>
<dbReference type="PANTHER" id="PTHR34220">
    <property type="entry name" value="SENSOR HISTIDINE KINASE YPDA"/>
    <property type="match status" value="1"/>
</dbReference>
<reference evidence="9 10" key="1">
    <citation type="journal article" date="2014" name="Int. J. Syst. Evol. Microbiol.">
        <title>Complete genome sequence of Corynebacterium casei LMG S-19264T (=DSM 44701T), isolated from a smear-ripened cheese.</title>
        <authorList>
            <consortium name="US DOE Joint Genome Institute (JGI-PGF)"/>
            <person name="Walter F."/>
            <person name="Albersmeier A."/>
            <person name="Kalinowski J."/>
            <person name="Ruckert C."/>
        </authorList>
    </citation>
    <scope>NUCLEOTIDE SEQUENCE [LARGE SCALE GENOMIC DNA]</scope>
    <source>
        <strain evidence="9 10">CGMCC 1.15286</strain>
    </source>
</reference>
<comment type="caution">
    <text evidence="9">The sequence shown here is derived from an EMBL/GenBank/DDBJ whole genome shotgun (WGS) entry which is preliminary data.</text>
</comment>
<feature type="domain" description="HAMP" evidence="8">
    <location>
        <begin position="316"/>
        <end position="368"/>
    </location>
</feature>
<keyword evidence="4" id="KW-0808">Transferase</keyword>
<evidence type="ECO:0000256" key="7">
    <source>
        <dbReference type="SAM" id="Phobius"/>
    </source>
</evidence>
<name>A0A917HMJ5_9BACL</name>
<dbReference type="SUPFAM" id="SSF55874">
    <property type="entry name" value="ATPase domain of HSP90 chaperone/DNA topoisomerase II/histidine kinase"/>
    <property type="match status" value="1"/>
</dbReference>
<sequence>MAARKWRFSYRNKLIVSFMLVSLLPVLIVQMISYYVSTDAMQTKTNALVQANLLQTSKNLDISLLAYQDLLFQIITNDDVIRLVKAINVPNEDVELSKRKLINLLSSYSYAKYGIRSVAIFTSNGSLICYDQQTGSPYDNLWSEASNLQQHPLYVSAIHKTNGIMTAPEKISSINRDEQYGFHLVRKLSDLNGVNLEGIGVVVVTVYESVLASAINLTDPESDTKQPFESRNFLADKDGTIVSSPDQSSIGKTIGDVTTAATISNTYYNSKTGFTLYNLIDQKELFNEMYAMQRISISVGAAALVLAGVLIFYFSGRLTASIRKVVGAMRIARHGGFTVQVDDRSQDEISTIALHFNRMMVTINDLMQEIRETGEKRKEAEIRALEAQINPHFLYNTLDSINWLAIEKDEHQISQMLKGLAQILRYSIKDSNKPVTVREELMWMDRYMFLQQYRFRSSFECVVEKDEAALDFYIPKLLLQPIIENAIIHGFSGVKQGGVLSIRFRFITDDRMEITICDNGVGMDEALLTKLRHESVAFTEGGGHSSSIGIRNVMERMRMHYGEQAEFSVTSELGEGTAVKLLLPAMSPKEELAG</sequence>
<dbReference type="SUPFAM" id="SSF158472">
    <property type="entry name" value="HAMP domain-like"/>
    <property type="match status" value="1"/>
</dbReference>
<feature type="transmembrane region" description="Helical" evidence="7">
    <location>
        <begin position="295"/>
        <end position="314"/>
    </location>
</feature>
<comment type="subcellular location">
    <subcellularLocation>
        <location evidence="1">Cell membrane</location>
        <topology evidence="1">Multi-pass membrane protein</topology>
    </subcellularLocation>
</comment>
<evidence type="ECO:0000259" key="8">
    <source>
        <dbReference type="PROSITE" id="PS50885"/>
    </source>
</evidence>
<dbReference type="InterPro" id="IPR003660">
    <property type="entry name" value="HAMP_dom"/>
</dbReference>
<evidence type="ECO:0000256" key="5">
    <source>
        <dbReference type="ARBA" id="ARBA00022777"/>
    </source>
</evidence>
<proteinExistence type="predicted"/>
<dbReference type="InterPro" id="IPR050640">
    <property type="entry name" value="Bact_2-comp_sensor_kinase"/>
</dbReference>
<dbReference type="SMART" id="SM00387">
    <property type="entry name" value="HATPase_c"/>
    <property type="match status" value="1"/>
</dbReference>
<dbReference type="RefSeq" id="WP_188891906.1">
    <property type="nucleotide sequence ID" value="NZ_BMHY01000011.1"/>
</dbReference>
<keyword evidence="7" id="KW-1133">Transmembrane helix</keyword>
<evidence type="ECO:0000256" key="1">
    <source>
        <dbReference type="ARBA" id="ARBA00004651"/>
    </source>
</evidence>
<dbReference type="Gene3D" id="6.10.340.10">
    <property type="match status" value="1"/>
</dbReference>
<dbReference type="PROSITE" id="PS50885">
    <property type="entry name" value="HAMP"/>
    <property type="match status" value="1"/>
</dbReference>
<dbReference type="SMART" id="SM00304">
    <property type="entry name" value="HAMP"/>
    <property type="match status" value="1"/>
</dbReference>
<keyword evidence="2" id="KW-1003">Cell membrane</keyword>
<protein>
    <submittedName>
        <fullName evidence="9">Two-component sensor kinase</fullName>
    </submittedName>
</protein>
<dbReference type="Gene3D" id="3.30.565.10">
    <property type="entry name" value="Histidine kinase-like ATPase, C-terminal domain"/>
    <property type="match status" value="1"/>
</dbReference>
<dbReference type="Pfam" id="PF00672">
    <property type="entry name" value="HAMP"/>
    <property type="match status" value="1"/>
</dbReference>
<dbReference type="GO" id="GO:0000155">
    <property type="term" value="F:phosphorelay sensor kinase activity"/>
    <property type="evidence" value="ECO:0007669"/>
    <property type="project" value="InterPro"/>
</dbReference>
<keyword evidence="7" id="KW-0812">Transmembrane</keyword>
<keyword evidence="3" id="KW-0597">Phosphoprotein</keyword>
<accession>A0A917HMJ5</accession>
<keyword evidence="5 9" id="KW-0418">Kinase</keyword>
<gene>
    <name evidence="9" type="ORF">GCM10010918_46070</name>
</gene>
<dbReference type="Pfam" id="PF06580">
    <property type="entry name" value="His_kinase"/>
    <property type="match status" value="1"/>
</dbReference>
<evidence type="ECO:0000256" key="6">
    <source>
        <dbReference type="ARBA" id="ARBA00023136"/>
    </source>
</evidence>
<dbReference type="InterPro" id="IPR036890">
    <property type="entry name" value="HATPase_C_sf"/>
</dbReference>
<organism evidence="9 10">
    <name type="scientific">Paenibacillus radicis</name>
    <name type="common">ex Gao et al. 2016</name>
    <dbReference type="NCBI Taxonomy" id="1737354"/>
    <lineage>
        <taxon>Bacteria</taxon>
        <taxon>Bacillati</taxon>
        <taxon>Bacillota</taxon>
        <taxon>Bacilli</taxon>
        <taxon>Bacillales</taxon>
        <taxon>Paenibacillaceae</taxon>
        <taxon>Paenibacillus</taxon>
    </lineage>
</organism>
<dbReference type="Proteomes" id="UP000600247">
    <property type="component" value="Unassembled WGS sequence"/>
</dbReference>
<feature type="transmembrane region" description="Helical" evidence="7">
    <location>
        <begin position="14"/>
        <end position="36"/>
    </location>
</feature>
<evidence type="ECO:0000256" key="4">
    <source>
        <dbReference type="ARBA" id="ARBA00022679"/>
    </source>
</evidence>
<dbReference type="PANTHER" id="PTHR34220:SF7">
    <property type="entry name" value="SENSOR HISTIDINE KINASE YPDA"/>
    <property type="match status" value="1"/>
</dbReference>
<evidence type="ECO:0000256" key="3">
    <source>
        <dbReference type="ARBA" id="ARBA00022553"/>
    </source>
</evidence>
<dbReference type="InterPro" id="IPR010559">
    <property type="entry name" value="Sig_transdc_His_kin_internal"/>
</dbReference>
<dbReference type="Pfam" id="PF02518">
    <property type="entry name" value="HATPase_c"/>
    <property type="match status" value="1"/>
</dbReference>
<dbReference type="AlphaFoldDB" id="A0A917HMJ5"/>
<keyword evidence="6 7" id="KW-0472">Membrane</keyword>
<evidence type="ECO:0000313" key="9">
    <source>
        <dbReference type="EMBL" id="GGG83267.1"/>
    </source>
</evidence>
<evidence type="ECO:0000256" key="2">
    <source>
        <dbReference type="ARBA" id="ARBA00022475"/>
    </source>
</evidence>